<reference evidence="3" key="1">
    <citation type="journal article" date="2017" name="Nat. Ecol. Evol.">
        <title>Genome expansion and lineage-specific genetic innovations in the forest pathogenic fungi Armillaria.</title>
        <authorList>
            <person name="Sipos G."/>
            <person name="Prasanna A.N."/>
            <person name="Walter M.C."/>
            <person name="O'Connor E."/>
            <person name="Balint B."/>
            <person name="Krizsan K."/>
            <person name="Kiss B."/>
            <person name="Hess J."/>
            <person name="Varga T."/>
            <person name="Slot J."/>
            <person name="Riley R."/>
            <person name="Boka B."/>
            <person name="Rigling D."/>
            <person name="Barry K."/>
            <person name="Lee J."/>
            <person name="Mihaltcheva S."/>
            <person name="LaButti K."/>
            <person name="Lipzen A."/>
            <person name="Waldron R."/>
            <person name="Moloney N.M."/>
            <person name="Sperisen C."/>
            <person name="Kredics L."/>
            <person name="Vagvoelgyi C."/>
            <person name="Patrignani A."/>
            <person name="Fitzpatrick D."/>
            <person name="Nagy I."/>
            <person name="Doyle S."/>
            <person name="Anderson J.B."/>
            <person name="Grigoriev I.V."/>
            <person name="Gueldener U."/>
            <person name="Muensterkoetter M."/>
            <person name="Nagy L.G."/>
        </authorList>
    </citation>
    <scope>NUCLEOTIDE SEQUENCE [LARGE SCALE GENOMIC DNA]</scope>
    <source>
        <strain evidence="3">Ar21-2</strain>
    </source>
</reference>
<evidence type="ECO:0000256" key="1">
    <source>
        <dbReference type="SAM" id="MobiDB-lite"/>
    </source>
</evidence>
<dbReference type="AlphaFoldDB" id="A0A2H3C934"/>
<feature type="region of interest" description="Disordered" evidence="1">
    <location>
        <begin position="1"/>
        <end position="27"/>
    </location>
</feature>
<protein>
    <submittedName>
        <fullName evidence="2">Uncharacterized protein</fullName>
    </submittedName>
</protein>
<name>A0A2H3C934_ARMGA</name>
<organism evidence="2 3">
    <name type="scientific">Armillaria gallica</name>
    <name type="common">Bulbous honey fungus</name>
    <name type="synonym">Armillaria bulbosa</name>
    <dbReference type="NCBI Taxonomy" id="47427"/>
    <lineage>
        <taxon>Eukaryota</taxon>
        <taxon>Fungi</taxon>
        <taxon>Dikarya</taxon>
        <taxon>Basidiomycota</taxon>
        <taxon>Agaricomycotina</taxon>
        <taxon>Agaricomycetes</taxon>
        <taxon>Agaricomycetidae</taxon>
        <taxon>Agaricales</taxon>
        <taxon>Marasmiineae</taxon>
        <taxon>Physalacriaceae</taxon>
        <taxon>Armillaria</taxon>
    </lineage>
</organism>
<dbReference type="InParanoid" id="A0A2H3C934"/>
<dbReference type="EMBL" id="KZ293769">
    <property type="protein sequence ID" value="PBK79585.1"/>
    <property type="molecule type" value="Genomic_DNA"/>
</dbReference>
<dbReference type="Proteomes" id="UP000217790">
    <property type="component" value="Unassembled WGS sequence"/>
</dbReference>
<evidence type="ECO:0000313" key="2">
    <source>
        <dbReference type="EMBL" id="PBK79585.1"/>
    </source>
</evidence>
<evidence type="ECO:0000313" key="3">
    <source>
        <dbReference type="Proteomes" id="UP000217790"/>
    </source>
</evidence>
<proteinExistence type="predicted"/>
<sequence>MGSRNLSHFSSNGCLAEQQPTRNPSNENVLPTFPPLLISAIRGIAGASNEICITTSLHSRVLRIPTGGRMIHLSIKISESLHYLLIPRMSTASPHPDRKPCHASTMDIDQAESGSSRLLLEKSLSDDPTVDGSFFYRVPALNDITIGTCWVRQYRILRREQSMEYFVVKELASAYSKLLDVYEHVRDDMLGLIRG</sequence>
<keyword evidence="3" id="KW-1185">Reference proteome</keyword>
<gene>
    <name evidence="2" type="ORF">ARMGADRAFT_119380</name>
</gene>
<accession>A0A2H3C934</accession>